<reference evidence="1" key="1">
    <citation type="submission" date="2018-01" db="EMBL/GenBank/DDBJ databases">
        <authorList>
            <person name="Krukenberg V."/>
        </authorList>
    </citation>
    <scope>NUCLEOTIDE SEQUENCE</scope>
    <source>
        <strain evidence="1">E20ANME2</strain>
    </source>
</reference>
<dbReference type="EMBL" id="PQXF01000008">
    <property type="protein sequence ID" value="PXF61064.1"/>
    <property type="molecule type" value="Genomic_DNA"/>
</dbReference>
<organism evidence="1 2">
    <name type="scientific">Candidatus Methanogaster sp</name>
    <dbReference type="NCBI Taxonomy" id="3386292"/>
    <lineage>
        <taxon>Archaea</taxon>
        <taxon>Methanobacteriati</taxon>
        <taxon>Methanobacteriota</taxon>
        <taxon>Stenosarchaea group</taxon>
        <taxon>Methanomicrobia</taxon>
        <taxon>Methanosarcinales</taxon>
        <taxon>ANME-2 cluster</taxon>
        <taxon>Candidatus Methanogasteraceae</taxon>
        <taxon>Candidatus Methanogaster</taxon>
    </lineage>
</organism>
<evidence type="ECO:0000313" key="2">
    <source>
        <dbReference type="Proteomes" id="UP000248329"/>
    </source>
</evidence>
<proteinExistence type="predicted"/>
<dbReference type="Proteomes" id="UP000248329">
    <property type="component" value="Unassembled WGS sequence"/>
</dbReference>
<protein>
    <submittedName>
        <fullName evidence="1">Divalent-cation tolerance protein CutA</fullName>
    </submittedName>
</protein>
<comment type="caution">
    <text evidence="1">The sequence shown here is derived from an EMBL/GenBank/DDBJ whole genome shotgun (WGS) entry which is preliminary data.</text>
</comment>
<sequence length="103" mass="11938">MDESVAILCTAPPARSEEIAKALIEERLAACVNITGIRSYFRWEGELCAEKEDLLIVKTRKERMKEIVSRITELHSYEVPEIIALPIIEGYVRYLEWVLEETR</sequence>
<accession>A0AC61L3T2</accession>
<evidence type="ECO:0000313" key="1">
    <source>
        <dbReference type="EMBL" id="PXF61064.1"/>
    </source>
</evidence>
<gene>
    <name evidence="1" type="ORF">C4B59_05755</name>
</gene>
<name>A0AC61L3T2_9EURY</name>